<dbReference type="NCBIfam" id="TIGR00136">
    <property type="entry name" value="mnmG_gidA"/>
    <property type="match status" value="1"/>
</dbReference>
<dbReference type="Pfam" id="PF01134">
    <property type="entry name" value="GIDA"/>
    <property type="match status" value="1"/>
</dbReference>
<dbReference type="Gene3D" id="1.10.150.570">
    <property type="entry name" value="GidA associated domain, C-terminal subdomain"/>
    <property type="match status" value="1"/>
</dbReference>
<dbReference type="PROSITE" id="PS01280">
    <property type="entry name" value="GIDA_1"/>
    <property type="match status" value="1"/>
</dbReference>
<keyword evidence="5 11" id="KW-0285">Flavoprotein</keyword>
<dbReference type="InterPro" id="IPR044920">
    <property type="entry name" value="MnmG_C_subdom_sf"/>
</dbReference>
<evidence type="ECO:0000256" key="7">
    <source>
        <dbReference type="ARBA" id="ARBA00022827"/>
    </source>
</evidence>
<dbReference type="InterPro" id="IPR026904">
    <property type="entry name" value="MnmG_C"/>
</dbReference>
<dbReference type="HAMAP" id="MF_00129">
    <property type="entry name" value="MnmG_GidA"/>
    <property type="match status" value="1"/>
</dbReference>
<dbReference type="Pfam" id="PF13932">
    <property type="entry name" value="SAM_GIDA_C"/>
    <property type="match status" value="1"/>
</dbReference>
<dbReference type="InterPro" id="IPR020595">
    <property type="entry name" value="MnmG-rel_CS"/>
</dbReference>
<dbReference type="InterPro" id="IPR036188">
    <property type="entry name" value="FAD/NAD-bd_sf"/>
</dbReference>
<gene>
    <name evidence="11 13" type="primary">mnmG</name>
    <name evidence="11" type="synonym">gidA</name>
    <name evidence="13" type="ORF">GCM10011505_29540</name>
</gene>
<dbReference type="InterPro" id="IPR004416">
    <property type="entry name" value="MnmG"/>
</dbReference>
<evidence type="ECO:0000256" key="2">
    <source>
        <dbReference type="ARBA" id="ARBA00003717"/>
    </source>
</evidence>
<evidence type="ECO:0000313" key="14">
    <source>
        <dbReference type="Proteomes" id="UP000603352"/>
    </source>
</evidence>
<organism evidence="13 14">
    <name type="scientific">Tistrella bauzanensis</name>
    <dbReference type="NCBI Taxonomy" id="657419"/>
    <lineage>
        <taxon>Bacteria</taxon>
        <taxon>Pseudomonadati</taxon>
        <taxon>Pseudomonadota</taxon>
        <taxon>Alphaproteobacteria</taxon>
        <taxon>Geminicoccales</taxon>
        <taxon>Geminicoccaceae</taxon>
        <taxon>Tistrella</taxon>
    </lineage>
</organism>
<dbReference type="InterPro" id="IPR040131">
    <property type="entry name" value="MnmG_N"/>
</dbReference>
<comment type="similarity">
    <text evidence="3 11">Belongs to the MnmG family.</text>
</comment>
<dbReference type="EMBL" id="BMDZ01000035">
    <property type="protein sequence ID" value="GGB46507.1"/>
    <property type="molecule type" value="Genomic_DNA"/>
</dbReference>
<feature type="domain" description="tRNA uridine 5-carboxymethylaminomethyl modification enzyme C-terminal subdomain" evidence="12">
    <location>
        <begin position="573"/>
        <end position="644"/>
    </location>
</feature>
<evidence type="ECO:0000256" key="6">
    <source>
        <dbReference type="ARBA" id="ARBA00022694"/>
    </source>
</evidence>
<evidence type="ECO:0000256" key="10">
    <source>
        <dbReference type="ARBA" id="ARBA00031800"/>
    </source>
</evidence>
<evidence type="ECO:0000256" key="4">
    <source>
        <dbReference type="ARBA" id="ARBA00020461"/>
    </source>
</evidence>
<dbReference type="PRINTS" id="PR00411">
    <property type="entry name" value="PNDRDTASEI"/>
</dbReference>
<evidence type="ECO:0000313" key="13">
    <source>
        <dbReference type="EMBL" id="GGB46507.1"/>
    </source>
</evidence>
<evidence type="ECO:0000259" key="12">
    <source>
        <dbReference type="SMART" id="SM01228"/>
    </source>
</evidence>
<evidence type="ECO:0000256" key="5">
    <source>
        <dbReference type="ARBA" id="ARBA00022630"/>
    </source>
</evidence>
<evidence type="ECO:0000256" key="3">
    <source>
        <dbReference type="ARBA" id="ARBA00007653"/>
    </source>
</evidence>
<evidence type="ECO:0000256" key="8">
    <source>
        <dbReference type="ARBA" id="ARBA00023027"/>
    </source>
</evidence>
<name>A0ABQ1ILK1_9PROT</name>
<proteinExistence type="inferred from homology"/>
<dbReference type="Gene3D" id="1.10.10.1800">
    <property type="entry name" value="tRNA uridine 5-carboxymethylaminomethyl modification enzyme MnmG/GidA"/>
    <property type="match status" value="1"/>
</dbReference>
<keyword evidence="7 11" id="KW-0274">FAD</keyword>
<dbReference type="Pfam" id="PF21680">
    <property type="entry name" value="GIDA_C_1st"/>
    <property type="match status" value="1"/>
</dbReference>
<comment type="subunit">
    <text evidence="9 11">Homodimer. Heterotetramer of two MnmE and two MnmG subunits.</text>
</comment>
<dbReference type="Proteomes" id="UP000603352">
    <property type="component" value="Unassembled WGS sequence"/>
</dbReference>
<evidence type="ECO:0000256" key="11">
    <source>
        <dbReference type="HAMAP-Rule" id="MF_00129"/>
    </source>
</evidence>
<sequence length="658" mass="69650">MMFHVKQWGTEVMSDTAQTSASRPVARAGGVDVIVIGGGHAGVEAAAAAARIGARTVLVTHHRATIGAMSCNPAIGGIGKGTLVREVDALDGLMARAIDRSGIQFRMLNASRGPAVQGPRAQADRKLYAAAMLDLVTQTAGLDIVEGAVDDLIVDDAGRAVGVVLADGRRLTAAAVVLTTGTFLRGVIHLGDRRIPAGRVGEAPAAALGAWLEALGLPMGRLKTGTPPRLDGRTIDWASLTIQHGDSPPRPFSVMTDRITVPQIACYITQTTPAAHDVIRAHLHESAVYSGRIAGRGPRYCPSIEDKVVRFADRDSHQIFLEPEGLDDDTVYPNGISTSLSEAAQALMLRQIPGLDAVRIIRPGYAIEYDYVDPRSLLPTLESRVMPGLYLAGQINGTTGYEEAAAQGLTAGANAALAASEGGAAHSGGRRLLPDRGRSLTGVMIDDLTTRGADEPYRMFTSRAEYRLLLRADNADLRLTDEGMALGLIGPERRSAHAAKMAALGEARQMARSLTLTAEQARGHGIPVNRDGRPRSLSQLLVHPEAGRDLLAGIWPAFGALRPDILEQIEIEARYDGYLGRQEADVAAWRREGGLAIPDGFDYRQVGGLSSEMREKLDRHRPATIAAAQAIAGVTPAALTLVIGAIRRGHAATVAAAE</sequence>
<dbReference type="SMART" id="SM01228">
    <property type="entry name" value="GIDA_assoc_3"/>
    <property type="match status" value="1"/>
</dbReference>
<accession>A0ABQ1ILK1</accession>
<dbReference type="InterPro" id="IPR049312">
    <property type="entry name" value="GIDA_C_N"/>
</dbReference>
<dbReference type="SUPFAM" id="SSF51905">
    <property type="entry name" value="FAD/NAD(P)-binding domain"/>
    <property type="match status" value="1"/>
</dbReference>
<keyword evidence="14" id="KW-1185">Reference proteome</keyword>
<comment type="caution">
    <text evidence="13">The sequence shown here is derived from an EMBL/GenBank/DDBJ whole genome shotgun (WGS) entry which is preliminary data.</text>
</comment>
<comment type="subcellular location">
    <subcellularLocation>
        <location evidence="11">Cytoplasm</location>
    </subcellularLocation>
</comment>
<dbReference type="PANTHER" id="PTHR11806">
    <property type="entry name" value="GLUCOSE INHIBITED DIVISION PROTEIN A"/>
    <property type="match status" value="1"/>
</dbReference>
<comment type="caution">
    <text evidence="11">Lacks conserved residue(s) required for the propagation of feature annotation.</text>
</comment>
<comment type="cofactor">
    <cofactor evidence="1 11">
        <name>FAD</name>
        <dbReference type="ChEBI" id="CHEBI:57692"/>
    </cofactor>
</comment>
<protein>
    <recommendedName>
        <fullName evidence="4 11">tRNA uridine 5-carboxymethylaminomethyl modification enzyme MnmG</fullName>
    </recommendedName>
    <alternativeName>
        <fullName evidence="10 11">Glucose-inhibited division protein A</fullName>
    </alternativeName>
</protein>
<evidence type="ECO:0000256" key="1">
    <source>
        <dbReference type="ARBA" id="ARBA00001974"/>
    </source>
</evidence>
<comment type="function">
    <text evidence="2 11">NAD-binding protein involved in the addition of a carboxymethylaminomethyl (cmnm) group at the wobble position (U34) of certain tRNAs, forming tRNA-cmnm(5)s(2)U34.</text>
</comment>
<keyword evidence="11" id="KW-0963">Cytoplasm</keyword>
<keyword evidence="6 11" id="KW-0819">tRNA processing</keyword>
<dbReference type="Gene3D" id="3.50.50.60">
    <property type="entry name" value="FAD/NAD(P)-binding domain"/>
    <property type="match status" value="2"/>
</dbReference>
<dbReference type="PANTHER" id="PTHR11806:SF0">
    <property type="entry name" value="PROTEIN MTO1 HOMOLOG, MITOCHONDRIAL"/>
    <property type="match status" value="1"/>
</dbReference>
<feature type="binding site" evidence="11">
    <location>
        <begin position="297"/>
        <end position="311"/>
    </location>
    <ligand>
        <name>NAD(+)</name>
        <dbReference type="ChEBI" id="CHEBI:57540"/>
    </ligand>
</feature>
<keyword evidence="8 11" id="KW-0520">NAD</keyword>
<feature type="binding site" evidence="11">
    <location>
        <begin position="37"/>
        <end position="42"/>
    </location>
    <ligand>
        <name>FAD</name>
        <dbReference type="ChEBI" id="CHEBI:57692"/>
    </ligand>
</feature>
<dbReference type="InterPro" id="IPR047001">
    <property type="entry name" value="MnmG_C_subdom"/>
</dbReference>
<dbReference type="InterPro" id="IPR002218">
    <property type="entry name" value="MnmG-rel"/>
</dbReference>
<evidence type="ECO:0000256" key="9">
    <source>
        <dbReference type="ARBA" id="ARBA00025948"/>
    </source>
</evidence>
<reference evidence="14" key="1">
    <citation type="journal article" date="2019" name="Int. J. Syst. Evol. Microbiol.">
        <title>The Global Catalogue of Microorganisms (GCM) 10K type strain sequencing project: providing services to taxonomists for standard genome sequencing and annotation.</title>
        <authorList>
            <consortium name="The Broad Institute Genomics Platform"/>
            <consortium name="The Broad Institute Genome Sequencing Center for Infectious Disease"/>
            <person name="Wu L."/>
            <person name="Ma J."/>
        </authorList>
    </citation>
    <scope>NUCLEOTIDE SEQUENCE [LARGE SCALE GENOMIC DNA]</scope>
    <source>
        <strain evidence="14">CGMCC 1.10188</strain>
    </source>
</reference>